<evidence type="ECO:0008006" key="5">
    <source>
        <dbReference type="Google" id="ProtNLM"/>
    </source>
</evidence>
<feature type="compositionally biased region" description="Basic residues" evidence="1">
    <location>
        <begin position="114"/>
        <end position="129"/>
    </location>
</feature>
<dbReference type="Proteomes" id="UP000220133">
    <property type="component" value="Chromosome"/>
</dbReference>
<dbReference type="EMBL" id="CP023777">
    <property type="protein sequence ID" value="ATL49339.1"/>
    <property type="molecule type" value="Genomic_DNA"/>
</dbReference>
<gene>
    <name evidence="3" type="ORF">COR50_20360</name>
</gene>
<dbReference type="KEGG" id="cbae:COR50_20360"/>
<feature type="region of interest" description="Disordered" evidence="1">
    <location>
        <begin position="67"/>
        <end position="89"/>
    </location>
</feature>
<dbReference type="OrthoDB" id="669766at2"/>
<sequence>MKKMFVMVFACLLVGMTAFAQQGPGGQRRSVEDRVKMTMEWMNKELSLTADQNTKITAIQTDFYKSMDKMRESGERPDRETFKKMNDEKEAKIKEVLTEEQYKTYTAKLEEMRKRRGGMRPRGGGGRKS</sequence>
<keyword evidence="2" id="KW-0732">Signal</keyword>
<dbReference type="RefSeq" id="WP_098195707.1">
    <property type="nucleotide sequence ID" value="NZ_CP023777.1"/>
</dbReference>
<evidence type="ECO:0000256" key="1">
    <source>
        <dbReference type="SAM" id="MobiDB-lite"/>
    </source>
</evidence>
<name>A0A291QZ88_9BACT</name>
<proteinExistence type="predicted"/>
<feature type="chain" id="PRO_5012290538" description="DUF4890 domain-containing protein" evidence="2">
    <location>
        <begin position="21"/>
        <end position="129"/>
    </location>
</feature>
<organism evidence="3 4">
    <name type="scientific">Chitinophaga caeni</name>
    <dbReference type="NCBI Taxonomy" id="2029983"/>
    <lineage>
        <taxon>Bacteria</taxon>
        <taxon>Pseudomonadati</taxon>
        <taxon>Bacteroidota</taxon>
        <taxon>Chitinophagia</taxon>
        <taxon>Chitinophagales</taxon>
        <taxon>Chitinophagaceae</taxon>
        <taxon>Chitinophaga</taxon>
    </lineage>
</organism>
<reference evidence="3 4" key="1">
    <citation type="submission" date="2017-10" db="EMBL/GenBank/DDBJ databases">
        <title>Paenichitinophaga pekingensis gen. nov., sp. nov., isolated from activated sludge.</title>
        <authorList>
            <person name="Jin D."/>
            <person name="Kong X."/>
            <person name="Deng Y."/>
            <person name="Bai Z."/>
        </authorList>
    </citation>
    <scope>NUCLEOTIDE SEQUENCE [LARGE SCALE GENOMIC DNA]</scope>
    <source>
        <strain evidence="3 4">13</strain>
    </source>
</reference>
<keyword evidence="4" id="KW-1185">Reference proteome</keyword>
<feature type="region of interest" description="Disordered" evidence="1">
    <location>
        <begin position="110"/>
        <end position="129"/>
    </location>
</feature>
<evidence type="ECO:0000256" key="2">
    <source>
        <dbReference type="SAM" id="SignalP"/>
    </source>
</evidence>
<dbReference type="Gene3D" id="1.20.120.1490">
    <property type="match status" value="1"/>
</dbReference>
<protein>
    <recommendedName>
        <fullName evidence="5">DUF4890 domain-containing protein</fullName>
    </recommendedName>
</protein>
<dbReference type="AlphaFoldDB" id="A0A291QZ88"/>
<feature type="signal peptide" evidence="2">
    <location>
        <begin position="1"/>
        <end position="20"/>
    </location>
</feature>
<accession>A0A291QZ88</accession>
<evidence type="ECO:0000313" key="3">
    <source>
        <dbReference type="EMBL" id="ATL49339.1"/>
    </source>
</evidence>
<evidence type="ECO:0000313" key="4">
    <source>
        <dbReference type="Proteomes" id="UP000220133"/>
    </source>
</evidence>